<dbReference type="InterPro" id="IPR050364">
    <property type="entry name" value="Cytochrome_P450_fung"/>
</dbReference>
<dbReference type="SUPFAM" id="SSF48264">
    <property type="entry name" value="Cytochrome P450"/>
    <property type="match status" value="1"/>
</dbReference>
<dbReference type="Proteomes" id="UP000008064">
    <property type="component" value="Unassembled WGS sequence"/>
</dbReference>
<dbReference type="PROSITE" id="PS00086">
    <property type="entry name" value="CYTOCHROME_P450"/>
    <property type="match status" value="1"/>
</dbReference>
<gene>
    <name evidence="11" type="ORF">SERLADRAFT_468258</name>
</gene>
<keyword evidence="6 10" id="KW-0560">Oxidoreductase</keyword>
<evidence type="ECO:0000256" key="7">
    <source>
        <dbReference type="ARBA" id="ARBA00023004"/>
    </source>
</evidence>
<dbReference type="GO" id="GO:0016705">
    <property type="term" value="F:oxidoreductase activity, acting on paired donors, with incorporation or reduction of molecular oxygen"/>
    <property type="evidence" value="ECO:0007669"/>
    <property type="project" value="InterPro"/>
</dbReference>
<accession>F8NXH3</accession>
<comment type="pathway">
    <text evidence="2">Secondary metabolite biosynthesis.</text>
</comment>
<protein>
    <recommendedName>
        <fullName evidence="12">Cytochrome P450</fullName>
    </recommendedName>
</protein>
<dbReference type="InterPro" id="IPR002401">
    <property type="entry name" value="Cyt_P450_E_grp-I"/>
</dbReference>
<dbReference type="EMBL" id="GL945434">
    <property type="protein sequence ID" value="EGO24645.1"/>
    <property type="molecule type" value="Genomic_DNA"/>
</dbReference>
<evidence type="ECO:0000256" key="9">
    <source>
        <dbReference type="PIRSR" id="PIRSR602401-1"/>
    </source>
</evidence>
<dbReference type="InterPro" id="IPR017972">
    <property type="entry name" value="Cyt_P450_CS"/>
</dbReference>
<comment type="similarity">
    <text evidence="3 10">Belongs to the cytochrome P450 family.</text>
</comment>
<comment type="cofactor">
    <cofactor evidence="1 9">
        <name>heme</name>
        <dbReference type="ChEBI" id="CHEBI:30413"/>
    </cofactor>
</comment>
<keyword evidence="8 10" id="KW-0503">Monooxygenase</keyword>
<dbReference type="Gene3D" id="1.10.630.10">
    <property type="entry name" value="Cytochrome P450"/>
    <property type="match status" value="1"/>
</dbReference>
<keyword evidence="5 9" id="KW-0479">Metal-binding</keyword>
<evidence type="ECO:0000256" key="10">
    <source>
        <dbReference type="RuleBase" id="RU000461"/>
    </source>
</evidence>
<dbReference type="GeneID" id="18819381"/>
<organism>
    <name type="scientific">Serpula lacrymans var. lacrymans (strain S7.9)</name>
    <name type="common">Dry rot fungus</name>
    <dbReference type="NCBI Taxonomy" id="578457"/>
    <lineage>
        <taxon>Eukaryota</taxon>
        <taxon>Fungi</taxon>
        <taxon>Dikarya</taxon>
        <taxon>Basidiomycota</taxon>
        <taxon>Agaricomycotina</taxon>
        <taxon>Agaricomycetes</taxon>
        <taxon>Agaricomycetidae</taxon>
        <taxon>Boletales</taxon>
        <taxon>Coniophorineae</taxon>
        <taxon>Serpulaceae</taxon>
        <taxon>Serpula</taxon>
    </lineage>
</organism>
<evidence type="ECO:0000256" key="3">
    <source>
        <dbReference type="ARBA" id="ARBA00010617"/>
    </source>
</evidence>
<dbReference type="HOGENOM" id="CLU_001570_20_0_1"/>
<feature type="binding site" description="axial binding residue" evidence="9">
    <location>
        <position position="174"/>
    </location>
    <ligand>
        <name>heme</name>
        <dbReference type="ChEBI" id="CHEBI:30413"/>
    </ligand>
    <ligandPart>
        <name>Fe</name>
        <dbReference type="ChEBI" id="CHEBI:18248"/>
    </ligandPart>
</feature>
<evidence type="ECO:0000256" key="5">
    <source>
        <dbReference type="ARBA" id="ARBA00022723"/>
    </source>
</evidence>
<dbReference type="GO" id="GO:0020037">
    <property type="term" value="F:heme binding"/>
    <property type="evidence" value="ECO:0007669"/>
    <property type="project" value="InterPro"/>
</dbReference>
<dbReference type="OrthoDB" id="2676857at2759"/>
<evidence type="ECO:0000256" key="8">
    <source>
        <dbReference type="ARBA" id="ARBA00023033"/>
    </source>
</evidence>
<keyword evidence="4 9" id="KW-0349">Heme</keyword>
<dbReference type="PRINTS" id="PR00385">
    <property type="entry name" value="P450"/>
</dbReference>
<name>F8NXH3_SERL9</name>
<dbReference type="AlphaFoldDB" id="F8NXH3"/>
<evidence type="ECO:0008006" key="12">
    <source>
        <dbReference type="Google" id="ProtNLM"/>
    </source>
</evidence>
<dbReference type="InterPro" id="IPR001128">
    <property type="entry name" value="Cyt_P450"/>
</dbReference>
<evidence type="ECO:0000313" key="11">
    <source>
        <dbReference type="EMBL" id="EGO24645.1"/>
    </source>
</evidence>
<dbReference type="PANTHER" id="PTHR46300">
    <property type="entry name" value="P450, PUTATIVE (EUROFUNG)-RELATED-RELATED"/>
    <property type="match status" value="1"/>
</dbReference>
<dbReference type="Pfam" id="PF00067">
    <property type="entry name" value="p450"/>
    <property type="match status" value="1"/>
</dbReference>
<dbReference type="RefSeq" id="XP_007318664.1">
    <property type="nucleotide sequence ID" value="XM_007318602.1"/>
</dbReference>
<dbReference type="PRINTS" id="PR00463">
    <property type="entry name" value="EP450I"/>
</dbReference>
<reference evidence="11" key="1">
    <citation type="submission" date="2011-04" db="EMBL/GenBank/DDBJ databases">
        <title>Evolution of plant cell wall degrading machinery underlies the functional diversity of forest fungi.</title>
        <authorList>
            <consortium name="US DOE Joint Genome Institute (JGI-PGF)"/>
            <person name="Eastwood D.C."/>
            <person name="Floudas D."/>
            <person name="Binder M."/>
            <person name="Majcherczyk A."/>
            <person name="Schneider P."/>
            <person name="Aerts A."/>
            <person name="Asiegbu F.O."/>
            <person name="Baker S.E."/>
            <person name="Barry K."/>
            <person name="Bendiksby M."/>
            <person name="Blumentritt M."/>
            <person name="Coutinho P.M."/>
            <person name="Cullen D."/>
            <person name="Cullen D."/>
            <person name="Gathman A."/>
            <person name="Goodell B."/>
            <person name="Henrissat B."/>
            <person name="Ihrmark K."/>
            <person name="Kauserud H."/>
            <person name="Kohler A."/>
            <person name="LaButti K."/>
            <person name="Lapidus A."/>
            <person name="Lavin J.L."/>
            <person name="Lee Y.-H."/>
            <person name="Lindquist E."/>
            <person name="Lilly W."/>
            <person name="Lucas S."/>
            <person name="Morin E."/>
            <person name="Murat C."/>
            <person name="Oguiza J.A."/>
            <person name="Park J."/>
            <person name="Pisabarro A.G."/>
            <person name="Riley R."/>
            <person name="Rosling A."/>
            <person name="Salamov A."/>
            <person name="Schmidt O."/>
            <person name="Schmutz J."/>
            <person name="Skrede I."/>
            <person name="Stenlid J."/>
            <person name="Wiebenga A."/>
            <person name="Xie X."/>
            <person name="Kues U."/>
            <person name="Hibbett D.S."/>
            <person name="Hoffmeister D."/>
            <person name="Hogberg N."/>
            <person name="Martin F."/>
            <person name="Grigoriev I.V."/>
            <person name="Watkinson S.C."/>
        </authorList>
    </citation>
    <scope>NUCLEOTIDE SEQUENCE</scope>
    <source>
        <strain evidence="11">S7.9</strain>
    </source>
</reference>
<dbReference type="InterPro" id="IPR036396">
    <property type="entry name" value="Cyt_P450_sf"/>
</dbReference>
<evidence type="ECO:0000256" key="4">
    <source>
        <dbReference type="ARBA" id="ARBA00022617"/>
    </source>
</evidence>
<proteinExistence type="inferred from homology"/>
<evidence type="ECO:0000256" key="2">
    <source>
        <dbReference type="ARBA" id="ARBA00005179"/>
    </source>
</evidence>
<keyword evidence="7 9" id="KW-0408">Iron</keyword>
<sequence length="245" mass="26929">MAAGVAPSSFVSNLLEESNLTAHEEHVIKWSAASLYSGGADTTVSAIYSFFLAMILYPEVQKKAQAEIDAVVGSNRLPTLADRAFLPYVEALAKEVVRWHVVAPLTFQHVAMEDGIHNGYLIPKGSCVLANIWGILHDKETYKEPHLFKPERFLGDHPELDPRTVSFGYGRRICPGIQLADSSVFISCAMSLAVFNMTKWVENGVEITPSAEDLPGTILHPALFKCTITLRSPEAEALVLETPEY</sequence>
<dbReference type="GO" id="GO:0005506">
    <property type="term" value="F:iron ion binding"/>
    <property type="evidence" value="ECO:0007669"/>
    <property type="project" value="InterPro"/>
</dbReference>
<dbReference type="GO" id="GO:0004497">
    <property type="term" value="F:monooxygenase activity"/>
    <property type="evidence" value="ECO:0007669"/>
    <property type="project" value="UniProtKB-KW"/>
</dbReference>
<dbReference type="PANTHER" id="PTHR46300:SF12">
    <property type="entry name" value="P450, PUTATIVE (EUROFUNG)-RELATED"/>
    <property type="match status" value="1"/>
</dbReference>
<evidence type="ECO:0000256" key="6">
    <source>
        <dbReference type="ARBA" id="ARBA00023002"/>
    </source>
</evidence>
<evidence type="ECO:0000256" key="1">
    <source>
        <dbReference type="ARBA" id="ARBA00001971"/>
    </source>
</evidence>
<dbReference type="KEGG" id="sla:SERLADRAFT_468258"/>